<sequence>MKVLFTFQTLQRKEDLNMKKVKALRNLFLEKAEEKLKYPKIASMVAYFDPKEDGTCEFIMKIKTVNEVTDNEVKSEEKPLGTWKS</sequence>
<protein>
    <submittedName>
        <fullName evidence="1">Uncharacterized protein</fullName>
    </submittedName>
</protein>
<gene>
    <name evidence="1" type="ordered locus">MPNE_0106</name>
</gene>
<dbReference type="AlphaFoldDB" id="A0A0H3DJX7"/>
<proteinExistence type="predicted"/>
<evidence type="ECO:0000313" key="1">
    <source>
        <dbReference type="EMBL" id="ADK86712.1"/>
    </source>
</evidence>
<organism evidence="1 2">
    <name type="scientific">Mycoplasmoides pneumoniae (strain ATCC 15531 / DSM 23978 / CIP 103766 / NBRC 14401 / NCTC 10119 / FH)</name>
    <name type="common">Mycoplasma pneumoniae</name>
    <dbReference type="NCBI Taxonomy" id="722438"/>
    <lineage>
        <taxon>Bacteria</taxon>
        <taxon>Bacillati</taxon>
        <taxon>Mycoplasmatota</taxon>
        <taxon>Mycoplasmoidales</taxon>
        <taxon>Mycoplasmoidaceae</taxon>
        <taxon>Mycoplasmoides</taxon>
    </lineage>
</organism>
<evidence type="ECO:0000313" key="2">
    <source>
        <dbReference type="Proteomes" id="UP000007756"/>
    </source>
</evidence>
<reference evidence="1 2" key="1">
    <citation type="journal article" date="2010" name="Appl. Environ. Microbiol.">
        <title>Targeted chromosomal knockouts in Mycoplasma pneumoniae.</title>
        <authorList>
            <person name="Krishnakumar R."/>
            <person name="Assad-Garcia N."/>
            <person name="Benders G.A."/>
            <person name="Phan Q."/>
            <person name="Montague M.G."/>
            <person name="Glass J.I."/>
        </authorList>
    </citation>
    <scope>NUCLEOTIDE SEQUENCE [LARGE SCALE GENOMIC DNA]</scope>
    <source>
        <strain evidence="2">ATCC 15531 / DSM 22911 / NBRC 14401 / NCTC 10119 / FH</strain>
    </source>
</reference>
<name>A0A0H3DJX7_MYCPB</name>
<dbReference type="KEGG" id="mpj:MPNE_0106"/>
<dbReference type="STRING" id="722438.F539_00520"/>
<dbReference type="Proteomes" id="UP000007756">
    <property type="component" value="Chromosome"/>
</dbReference>
<dbReference type="PaxDb" id="722438-MPNE_0106"/>
<dbReference type="HOGENOM" id="CLU_2789500_0_0_14"/>
<dbReference type="EMBL" id="CP002077">
    <property type="protein sequence ID" value="ADK86712.1"/>
    <property type="molecule type" value="Genomic_DNA"/>
</dbReference>
<dbReference type="PATRIC" id="fig|722438.3.peg.99"/>
<accession>A0A0H3DJX7</accession>